<dbReference type="PIRSF" id="PIRSF028301">
    <property type="entry name" value="UCP028301"/>
    <property type="match status" value="1"/>
</dbReference>
<feature type="region of interest" description="Disordered" evidence="1">
    <location>
        <begin position="160"/>
        <end position="204"/>
    </location>
</feature>
<dbReference type="PANTHER" id="PTHR35850">
    <property type="entry name" value="CYTOPLASMIC PROTEIN-RELATED"/>
    <property type="match status" value="1"/>
</dbReference>
<reference evidence="3" key="1">
    <citation type="submission" date="2017-11" db="EMBL/GenBank/DDBJ databases">
        <authorList>
            <person name="Watanabe M."/>
            <person name="Kojima H."/>
        </authorList>
    </citation>
    <scope>NUCLEOTIDE SEQUENCE [LARGE SCALE GENOMIC DNA]</scope>
    <source>
        <strain evidence="3">Tokyo 01</strain>
    </source>
</reference>
<evidence type="ECO:0000313" key="2">
    <source>
        <dbReference type="EMBL" id="GBC62145.1"/>
    </source>
</evidence>
<dbReference type="AlphaFoldDB" id="A0A401FYV6"/>
<sequence>MAESTQHKLDRVRPPRVQITYDVETGDAIEMKELPFVAGIMADLSGKPEEPLPRIKDRKFVEIDRDNFNDVLAGINPRLVFQVKNRLADDDTKLNVELKFKNVEDFDPVSVLKQVSALKKLYDARQRLSDLLTKLDGNDDLDKLLQDIVHNTEELAAIRKQARKDDDAGAEEKAEAQSDSGADAGEAAGEAPEEGPEEIPESEE</sequence>
<dbReference type="EMBL" id="BEXT01000001">
    <property type="protein sequence ID" value="GBC62145.1"/>
    <property type="molecule type" value="Genomic_DNA"/>
</dbReference>
<comment type="caution">
    <text evidence="2">The sequence shown here is derived from an EMBL/GenBank/DDBJ whole genome shotgun (WGS) entry which is preliminary data.</text>
</comment>
<evidence type="ECO:0000313" key="3">
    <source>
        <dbReference type="Proteomes" id="UP000288096"/>
    </source>
</evidence>
<dbReference type="Proteomes" id="UP000288096">
    <property type="component" value="Unassembled WGS sequence"/>
</dbReference>
<evidence type="ECO:0000256" key="1">
    <source>
        <dbReference type="SAM" id="MobiDB-lite"/>
    </source>
</evidence>
<dbReference type="Pfam" id="PF05591">
    <property type="entry name" value="T6SS_VipA"/>
    <property type="match status" value="1"/>
</dbReference>
<organism evidence="2 3">
    <name type="scientific">Desulfonema ishimotonii</name>
    <dbReference type="NCBI Taxonomy" id="45657"/>
    <lineage>
        <taxon>Bacteria</taxon>
        <taxon>Pseudomonadati</taxon>
        <taxon>Thermodesulfobacteriota</taxon>
        <taxon>Desulfobacteria</taxon>
        <taxon>Desulfobacterales</taxon>
        <taxon>Desulfococcaceae</taxon>
        <taxon>Desulfonema</taxon>
    </lineage>
</organism>
<proteinExistence type="predicted"/>
<name>A0A401FYV6_9BACT</name>
<gene>
    <name evidence="2" type="ORF">DENIS_3108</name>
</gene>
<dbReference type="NCBIfam" id="TIGR03358">
    <property type="entry name" value="VI_chp_5"/>
    <property type="match status" value="1"/>
</dbReference>
<feature type="compositionally biased region" description="Acidic residues" evidence="1">
    <location>
        <begin position="191"/>
        <end position="204"/>
    </location>
</feature>
<dbReference type="PANTHER" id="PTHR35850:SF1">
    <property type="entry name" value="TYPE VI SECRETION SYSTEM SHEATH PROTEIN TSSB1"/>
    <property type="match status" value="1"/>
</dbReference>
<dbReference type="RefSeq" id="WP_124329345.1">
    <property type="nucleotide sequence ID" value="NZ_BEXT01000001.1"/>
</dbReference>
<feature type="compositionally biased region" description="Low complexity" evidence="1">
    <location>
        <begin position="178"/>
        <end position="190"/>
    </location>
</feature>
<reference evidence="3" key="2">
    <citation type="submission" date="2019-01" db="EMBL/GenBank/DDBJ databases">
        <title>Genome sequence of Desulfonema ishimotonii strain Tokyo 01.</title>
        <authorList>
            <person name="Fukui M."/>
        </authorList>
    </citation>
    <scope>NUCLEOTIDE SEQUENCE [LARGE SCALE GENOMIC DNA]</scope>
    <source>
        <strain evidence="3">Tokyo 01</strain>
    </source>
</reference>
<dbReference type="OrthoDB" id="9789942at2"/>
<dbReference type="InterPro" id="IPR008312">
    <property type="entry name" value="T6SS_TssB1"/>
</dbReference>
<keyword evidence="3" id="KW-1185">Reference proteome</keyword>
<accession>A0A401FYV6</accession>
<protein>
    <submittedName>
        <fullName evidence="2">Type VI secretion system contractile sheath smal l subunit</fullName>
    </submittedName>
</protein>
<feature type="compositionally biased region" description="Basic and acidic residues" evidence="1">
    <location>
        <begin position="160"/>
        <end position="176"/>
    </location>
</feature>